<accession>A0A2P4X8U9</accession>
<evidence type="ECO:0000313" key="2">
    <source>
        <dbReference type="EMBL" id="POM61970.1"/>
    </source>
</evidence>
<sequence>MDDDIEVEDDVSLMGEDEENEDDESDLALNPPATKQWVQFESRVQIIRGDIGEIEERRL</sequence>
<feature type="compositionally biased region" description="Acidic residues" evidence="1">
    <location>
        <begin position="1"/>
        <end position="26"/>
    </location>
</feature>
<comment type="caution">
    <text evidence="2">The sequence shown here is derived from an EMBL/GenBank/DDBJ whole genome shotgun (WGS) entry which is preliminary data.</text>
</comment>
<dbReference type="EMBL" id="NCKW01015712">
    <property type="protein sequence ID" value="POM61970.1"/>
    <property type="molecule type" value="Genomic_DNA"/>
</dbReference>
<evidence type="ECO:0000313" key="3">
    <source>
        <dbReference type="Proteomes" id="UP000237271"/>
    </source>
</evidence>
<keyword evidence="3" id="KW-1185">Reference proteome</keyword>
<organism evidence="2 3">
    <name type="scientific">Phytophthora palmivora</name>
    <dbReference type="NCBI Taxonomy" id="4796"/>
    <lineage>
        <taxon>Eukaryota</taxon>
        <taxon>Sar</taxon>
        <taxon>Stramenopiles</taxon>
        <taxon>Oomycota</taxon>
        <taxon>Peronosporomycetes</taxon>
        <taxon>Peronosporales</taxon>
        <taxon>Peronosporaceae</taxon>
        <taxon>Phytophthora</taxon>
    </lineage>
</organism>
<proteinExistence type="predicted"/>
<dbReference type="Proteomes" id="UP000237271">
    <property type="component" value="Unassembled WGS sequence"/>
</dbReference>
<evidence type="ECO:0000256" key="1">
    <source>
        <dbReference type="SAM" id="MobiDB-lite"/>
    </source>
</evidence>
<dbReference type="AlphaFoldDB" id="A0A2P4X8U9"/>
<protein>
    <submittedName>
        <fullName evidence="2">Uncharacterized protein</fullName>
    </submittedName>
</protein>
<name>A0A2P4X8U9_9STRA</name>
<reference evidence="2 3" key="1">
    <citation type="journal article" date="2017" name="Genome Biol. Evol.">
        <title>Phytophthora megakarya and P. palmivora, closely related causal agents of cacao black pod rot, underwent increases in genome sizes and gene numbers by different mechanisms.</title>
        <authorList>
            <person name="Ali S.S."/>
            <person name="Shao J."/>
            <person name="Lary D.J."/>
            <person name="Kronmiller B."/>
            <person name="Shen D."/>
            <person name="Strem M.D."/>
            <person name="Amoako-Attah I."/>
            <person name="Akrofi A.Y."/>
            <person name="Begoude B.A."/>
            <person name="Ten Hoopen G.M."/>
            <person name="Coulibaly K."/>
            <person name="Kebe B.I."/>
            <person name="Melnick R.L."/>
            <person name="Guiltinan M.J."/>
            <person name="Tyler B.M."/>
            <person name="Meinhardt L.W."/>
            <person name="Bailey B.A."/>
        </authorList>
    </citation>
    <scope>NUCLEOTIDE SEQUENCE [LARGE SCALE GENOMIC DNA]</scope>
    <source>
        <strain evidence="3">sbr112.9</strain>
    </source>
</reference>
<feature type="region of interest" description="Disordered" evidence="1">
    <location>
        <begin position="1"/>
        <end position="32"/>
    </location>
</feature>
<gene>
    <name evidence="2" type="ORF">PHPALM_28933</name>
</gene>